<keyword evidence="2" id="KW-1185">Reference proteome</keyword>
<proteinExistence type="predicted"/>
<dbReference type="InterPro" id="IPR023393">
    <property type="entry name" value="START-like_dom_sf"/>
</dbReference>
<protein>
    <submittedName>
        <fullName evidence="1">SRPBCC family protein</fullName>
    </submittedName>
</protein>
<sequence length="134" mass="15146">MASIRREIRVAAEPASVWDALRDVGRLHERLVQGFVTDCRLEGDVREVTFANGMTVRELIVDVDDEHRRVAWSVLGEPFRHHNASVQAFTEDGGTRLVWIADLLPNELKPQIDAMVEQAMVAMKRTLERNAGNV</sequence>
<comment type="caution">
    <text evidence="1">The sequence shown here is derived from an EMBL/GenBank/DDBJ whole genome shotgun (WGS) entry which is preliminary data.</text>
</comment>
<reference evidence="1 2" key="1">
    <citation type="submission" date="2020-11" db="EMBL/GenBank/DDBJ databases">
        <title>Draft Genome Sequence and Secondary Metabolite Biosynthetic Potential of the Lysobacter niastensis Type strain DSM 18481.</title>
        <authorList>
            <person name="Turrini P."/>
            <person name="Artuso I."/>
            <person name="Tescari M."/>
            <person name="Lugli G.A."/>
            <person name="Frangipani E."/>
            <person name="Ventura M."/>
            <person name="Visca P."/>
        </authorList>
    </citation>
    <scope>NUCLEOTIDE SEQUENCE [LARGE SCALE GENOMIC DNA]</scope>
    <source>
        <strain evidence="1 2">DSM 18481</strain>
    </source>
</reference>
<evidence type="ECO:0000313" key="2">
    <source>
        <dbReference type="Proteomes" id="UP001429984"/>
    </source>
</evidence>
<evidence type="ECO:0000313" key="1">
    <source>
        <dbReference type="EMBL" id="MBF6025389.1"/>
    </source>
</evidence>
<dbReference type="SUPFAM" id="SSF55961">
    <property type="entry name" value="Bet v1-like"/>
    <property type="match status" value="1"/>
</dbReference>
<accession>A0ABS0B8Q2</accession>
<dbReference type="Gene3D" id="3.30.530.20">
    <property type="match status" value="1"/>
</dbReference>
<dbReference type="Pfam" id="PF10604">
    <property type="entry name" value="Polyketide_cyc2"/>
    <property type="match status" value="1"/>
</dbReference>
<gene>
    <name evidence="1" type="ORF">IU514_15250</name>
</gene>
<name>A0ABS0B8Q2_9GAMM</name>
<dbReference type="Proteomes" id="UP001429984">
    <property type="component" value="Unassembled WGS sequence"/>
</dbReference>
<dbReference type="InterPro" id="IPR019587">
    <property type="entry name" value="Polyketide_cyclase/dehydratase"/>
</dbReference>
<organism evidence="1 2">
    <name type="scientific">Lysobacter niastensis</name>
    <dbReference type="NCBI Taxonomy" id="380629"/>
    <lineage>
        <taxon>Bacteria</taxon>
        <taxon>Pseudomonadati</taxon>
        <taxon>Pseudomonadota</taxon>
        <taxon>Gammaproteobacteria</taxon>
        <taxon>Lysobacterales</taxon>
        <taxon>Lysobacteraceae</taxon>
        <taxon>Lysobacter</taxon>
    </lineage>
</organism>
<dbReference type="EMBL" id="JADLZT010000008">
    <property type="protein sequence ID" value="MBF6025389.1"/>
    <property type="molecule type" value="Genomic_DNA"/>
</dbReference>
<dbReference type="RefSeq" id="WP_194931991.1">
    <property type="nucleotide sequence ID" value="NZ_JADLZT010000008.1"/>
</dbReference>
<dbReference type="CDD" id="cd07821">
    <property type="entry name" value="PYR_PYL_RCAR_like"/>
    <property type="match status" value="1"/>
</dbReference>